<sequence length="335" mass="36064">MAIKVAINGFGRIGRLAFRQFMEAEDLEVVAINDVSDPENLAYLLRHDSAHASPSVDVGTSEGKLHWGDQTIKFLSVRSPAELPWSELGVNIVLEASGVFTNREDAAKHLEAGAKRVIVSAPAKNADITLCMGVNEDKYNPEKHTVLSNASCTTNCLAPVAKVLDDQFGIASGFLTTVHAVTSSQTIVDLPHKKWRRGRAAMTSIVPTTTGAAVATTKVLPQLEGKMDGLAMRVPVVNGSIIDFVARTEGPVSVDSVNNAFREAAQSERLRGILGVSEEELVSKDIIGSPYSALIDVASTKVLSDDTVKVLAWYDNEWGYARRCVDLASYIAQQA</sequence>
<evidence type="ECO:0000256" key="3">
    <source>
        <dbReference type="PIRSR" id="PIRSR000149-1"/>
    </source>
</evidence>
<dbReference type="PROSITE" id="PS00071">
    <property type="entry name" value="GAPDH"/>
    <property type="match status" value="1"/>
</dbReference>
<dbReference type="CDD" id="cd05214">
    <property type="entry name" value="GAPDH_I_N"/>
    <property type="match status" value="1"/>
</dbReference>
<dbReference type="Gene3D" id="3.40.50.720">
    <property type="entry name" value="NAD(P)-binding Rossmann-like Domain"/>
    <property type="match status" value="1"/>
</dbReference>
<dbReference type="CDD" id="cd18126">
    <property type="entry name" value="GAPDH_I_C"/>
    <property type="match status" value="1"/>
</dbReference>
<dbReference type="FunFam" id="3.30.360.10:FF:000002">
    <property type="entry name" value="Glyceraldehyde-3-phosphate dehydrogenase"/>
    <property type="match status" value="1"/>
</dbReference>
<dbReference type="Pfam" id="PF02800">
    <property type="entry name" value="Gp_dh_C"/>
    <property type="match status" value="1"/>
</dbReference>
<dbReference type="RefSeq" id="WP_141196071.1">
    <property type="nucleotide sequence ID" value="NZ_CP041186.1"/>
</dbReference>
<dbReference type="InterPro" id="IPR020829">
    <property type="entry name" value="GlycerAld_3-P_DH_cat"/>
</dbReference>
<dbReference type="PRINTS" id="PR00078">
    <property type="entry name" value="G3PDHDRGNASE"/>
</dbReference>
<keyword evidence="5" id="KW-0520">NAD</keyword>
<dbReference type="EMBL" id="CP041186">
    <property type="protein sequence ID" value="QDG49574.1"/>
    <property type="molecule type" value="Genomic_DNA"/>
</dbReference>
<dbReference type="InterPro" id="IPR020830">
    <property type="entry name" value="GlycerAld_3-P_DH_AS"/>
</dbReference>
<dbReference type="InterPro" id="IPR006424">
    <property type="entry name" value="Glyceraldehyde-3-P_DH_1"/>
</dbReference>
<keyword evidence="5" id="KW-0547">Nucleotide-binding</keyword>
<keyword evidence="11" id="KW-1185">Reference proteome</keyword>
<dbReference type="SUPFAM" id="SSF55347">
    <property type="entry name" value="Glyceraldehyde-3-phosphate dehydrogenase-like, C-terminal domain"/>
    <property type="match status" value="1"/>
</dbReference>
<evidence type="ECO:0000256" key="1">
    <source>
        <dbReference type="ARBA" id="ARBA00007406"/>
    </source>
</evidence>
<evidence type="ECO:0000256" key="2">
    <source>
        <dbReference type="ARBA" id="ARBA00023002"/>
    </source>
</evidence>
<feature type="binding site" evidence="5">
    <location>
        <position position="316"/>
    </location>
    <ligand>
        <name>NAD(+)</name>
        <dbReference type="ChEBI" id="CHEBI:57540"/>
    </ligand>
</feature>
<dbReference type="OrthoDB" id="9803304at2"/>
<dbReference type="InterPro" id="IPR036291">
    <property type="entry name" value="NAD(P)-bd_dom_sf"/>
</dbReference>
<dbReference type="PIRSF" id="PIRSF000149">
    <property type="entry name" value="GAP_DH"/>
    <property type="match status" value="1"/>
</dbReference>
<feature type="binding site" evidence="4">
    <location>
        <position position="182"/>
    </location>
    <ligand>
        <name>D-glyceraldehyde 3-phosphate</name>
        <dbReference type="ChEBI" id="CHEBI:59776"/>
    </ligand>
</feature>
<dbReference type="AlphaFoldDB" id="A0A4Y6PMM9"/>
<dbReference type="PANTHER" id="PTHR43148">
    <property type="entry name" value="GLYCERALDEHYDE-3-PHOSPHATE DEHYDROGENASE 2"/>
    <property type="match status" value="1"/>
</dbReference>
<feature type="binding site" evidence="5">
    <location>
        <position position="34"/>
    </location>
    <ligand>
        <name>NAD(+)</name>
        <dbReference type="ChEBI" id="CHEBI:57540"/>
    </ligand>
</feature>
<evidence type="ECO:0000256" key="7">
    <source>
        <dbReference type="RuleBase" id="RU000397"/>
    </source>
</evidence>
<dbReference type="NCBIfam" id="TIGR01534">
    <property type="entry name" value="GAPDH-I"/>
    <property type="match status" value="1"/>
</dbReference>
<feature type="binding site" evidence="4">
    <location>
        <begin position="151"/>
        <end position="153"/>
    </location>
    <ligand>
        <name>D-glyceraldehyde 3-phosphate</name>
        <dbReference type="ChEBI" id="CHEBI:59776"/>
    </ligand>
</feature>
<dbReference type="FunFam" id="3.40.50.720:FF:000001">
    <property type="entry name" value="Glyceraldehyde-3-phosphate dehydrogenase"/>
    <property type="match status" value="1"/>
</dbReference>
<dbReference type="InterPro" id="IPR020831">
    <property type="entry name" value="GlycerAld/Erythrose_P_DH"/>
</dbReference>
<evidence type="ECO:0000313" key="10">
    <source>
        <dbReference type="EMBL" id="QDG49574.1"/>
    </source>
</evidence>
<dbReference type="GO" id="GO:0006006">
    <property type="term" value="P:glucose metabolic process"/>
    <property type="evidence" value="ECO:0007669"/>
    <property type="project" value="InterPro"/>
</dbReference>
<dbReference type="SMART" id="SM00846">
    <property type="entry name" value="Gp_dh_N"/>
    <property type="match status" value="1"/>
</dbReference>
<feature type="binding site" evidence="4">
    <location>
        <position position="233"/>
    </location>
    <ligand>
        <name>D-glyceraldehyde 3-phosphate</name>
        <dbReference type="ChEBI" id="CHEBI:59776"/>
    </ligand>
</feature>
<feature type="binding site" evidence="5">
    <location>
        <begin position="12"/>
        <end position="13"/>
    </location>
    <ligand>
        <name>NAD(+)</name>
        <dbReference type="ChEBI" id="CHEBI:57540"/>
    </ligand>
</feature>
<dbReference type="GO" id="GO:0051287">
    <property type="term" value="F:NAD binding"/>
    <property type="evidence" value="ECO:0007669"/>
    <property type="project" value="InterPro"/>
</dbReference>
<proteinExistence type="inferred from homology"/>
<reference evidence="10 11" key="1">
    <citation type="submission" date="2019-06" db="EMBL/GenBank/DDBJ databases">
        <title>Persicimonas caeni gen. nov., sp. nov., a predatory bacterium isolated from solar saltern.</title>
        <authorList>
            <person name="Wang S."/>
        </authorList>
    </citation>
    <scope>NUCLEOTIDE SEQUENCE [LARGE SCALE GENOMIC DNA]</scope>
    <source>
        <strain evidence="10 11">YN101</strain>
    </source>
</reference>
<dbReference type="GO" id="GO:0016620">
    <property type="term" value="F:oxidoreductase activity, acting on the aldehyde or oxo group of donors, NAD or NADP as acceptor"/>
    <property type="evidence" value="ECO:0007669"/>
    <property type="project" value="InterPro"/>
</dbReference>
<dbReference type="GO" id="GO:0050661">
    <property type="term" value="F:NADP binding"/>
    <property type="evidence" value="ECO:0007669"/>
    <property type="project" value="InterPro"/>
</dbReference>
<feature type="domain" description="Glyceraldehyde 3-phosphate dehydrogenase NAD(P) binding" evidence="9">
    <location>
        <begin position="3"/>
        <end position="152"/>
    </location>
</feature>
<gene>
    <name evidence="10" type="primary">gap</name>
    <name evidence="10" type="ORF">FIV42_02110</name>
</gene>
<dbReference type="SUPFAM" id="SSF51735">
    <property type="entry name" value="NAD(P)-binding Rossmann-fold domains"/>
    <property type="match status" value="1"/>
</dbReference>
<dbReference type="Gene3D" id="3.30.360.10">
    <property type="entry name" value="Dihydrodipicolinate Reductase, domain 2"/>
    <property type="match status" value="1"/>
</dbReference>
<comment type="similarity">
    <text evidence="1 7">Belongs to the glyceraldehyde-3-phosphate dehydrogenase family.</text>
</comment>
<evidence type="ECO:0000259" key="9">
    <source>
        <dbReference type="SMART" id="SM00846"/>
    </source>
</evidence>
<keyword evidence="2 8" id="KW-0560">Oxidoreductase</keyword>
<feature type="binding site" evidence="5">
    <location>
        <position position="120"/>
    </location>
    <ligand>
        <name>NAD(+)</name>
        <dbReference type="ChEBI" id="CHEBI:57540"/>
    </ligand>
</feature>
<feature type="site" description="Activates thiol group during catalysis" evidence="6">
    <location>
        <position position="179"/>
    </location>
</feature>
<evidence type="ECO:0000256" key="4">
    <source>
        <dbReference type="PIRSR" id="PIRSR000149-2"/>
    </source>
</evidence>
<feature type="active site" description="Nucleophile" evidence="3">
    <location>
        <position position="152"/>
    </location>
</feature>
<protein>
    <recommendedName>
        <fullName evidence="8">Glyceraldehyde-3-phosphate dehydrogenase</fullName>
        <ecNumber evidence="8">1.2.1.-</ecNumber>
    </recommendedName>
</protein>
<feature type="binding site" evidence="5">
    <location>
        <position position="78"/>
    </location>
    <ligand>
        <name>NAD(+)</name>
        <dbReference type="ChEBI" id="CHEBI:57540"/>
    </ligand>
</feature>
<accession>A0A4Y6PMM9</accession>
<organism evidence="10 11">
    <name type="scientific">Persicimonas caeni</name>
    <dbReference type="NCBI Taxonomy" id="2292766"/>
    <lineage>
        <taxon>Bacteria</taxon>
        <taxon>Deltaproteobacteria</taxon>
        <taxon>Bradymonadales</taxon>
        <taxon>Bradymonadaceae</taxon>
        <taxon>Persicimonas</taxon>
    </lineage>
</organism>
<evidence type="ECO:0000256" key="6">
    <source>
        <dbReference type="PIRSR" id="PIRSR000149-4"/>
    </source>
</evidence>
<dbReference type="EC" id="1.2.1.-" evidence="8"/>
<dbReference type="InterPro" id="IPR020828">
    <property type="entry name" value="GlycerAld_3-P_DH_NAD(P)-bd"/>
</dbReference>
<evidence type="ECO:0000313" key="11">
    <source>
        <dbReference type="Proteomes" id="UP000315995"/>
    </source>
</evidence>
<accession>A0A5B8XYM8</accession>
<dbReference type="Proteomes" id="UP000315995">
    <property type="component" value="Chromosome"/>
</dbReference>
<name>A0A4Y6PMM9_PERCE</name>
<feature type="binding site" evidence="4">
    <location>
        <begin position="210"/>
        <end position="211"/>
    </location>
    <ligand>
        <name>D-glyceraldehyde 3-phosphate</name>
        <dbReference type="ChEBI" id="CHEBI:59776"/>
    </ligand>
</feature>
<evidence type="ECO:0000256" key="5">
    <source>
        <dbReference type="PIRSR" id="PIRSR000149-3"/>
    </source>
</evidence>
<dbReference type="Pfam" id="PF00044">
    <property type="entry name" value="Gp_dh_N"/>
    <property type="match status" value="1"/>
</dbReference>
<evidence type="ECO:0000256" key="8">
    <source>
        <dbReference type="RuleBase" id="RU361160"/>
    </source>
</evidence>